<organism evidence="1 2">
    <name type="scientific">Favolaschia claudopus</name>
    <dbReference type="NCBI Taxonomy" id="2862362"/>
    <lineage>
        <taxon>Eukaryota</taxon>
        <taxon>Fungi</taxon>
        <taxon>Dikarya</taxon>
        <taxon>Basidiomycota</taxon>
        <taxon>Agaricomycotina</taxon>
        <taxon>Agaricomycetes</taxon>
        <taxon>Agaricomycetidae</taxon>
        <taxon>Agaricales</taxon>
        <taxon>Marasmiineae</taxon>
        <taxon>Mycenaceae</taxon>
        <taxon>Favolaschia</taxon>
    </lineage>
</organism>
<proteinExistence type="predicted"/>
<evidence type="ECO:0000313" key="1">
    <source>
        <dbReference type="EMBL" id="KAK6996634.1"/>
    </source>
</evidence>
<dbReference type="Proteomes" id="UP001362999">
    <property type="component" value="Unassembled WGS sequence"/>
</dbReference>
<reference evidence="1 2" key="1">
    <citation type="journal article" date="2024" name="J Genomics">
        <title>Draft genome sequencing and assembly of Favolaschia claudopus CIRM-BRFM 2984 isolated from oak limbs.</title>
        <authorList>
            <person name="Navarro D."/>
            <person name="Drula E."/>
            <person name="Chaduli D."/>
            <person name="Cazenave R."/>
            <person name="Ahrendt S."/>
            <person name="Wang J."/>
            <person name="Lipzen A."/>
            <person name="Daum C."/>
            <person name="Barry K."/>
            <person name="Grigoriev I.V."/>
            <person name="Favel A."/>
            <person name="Rosso M.N."/>
            <person name="Martin F."/>
        </authorList>
    </citation>
    <scope>NUCLEOTIDE SEQUENCE [LARGE SCALE GENOMIC DNA]</scope>
    <source>
        <strain evidence="1 2">CIRM-BRFM 2984</strain>
    </source>
</reference>
<sequence>MSCEGYSESEEDLPELIADDDGQWPLSKVLSAHQYSAICRNSKVFVVFGGFHGKRQDLLLESRNTSGAHYVLRTDKFRGEYLSRVDAKDLSLLAKTTESTEVRAQRPERGWFTSETQKRNSPHACKKIRRGELTAPRTRRGVYKFAGVSGKKSKTGAVFVFRDVRRLAKKMSRVENVQPTSREDIHALLAKTLTSLEPVLPEPEVLRISEITDRHREEHRRAMCARRRRERIDEAARQYREMAARRPVDPKSRPLKQRPIRRVIRSEAAKMRRRGEAILKIAFPSFRKPEKNKRVGWRHRHLRSRHEYGNGLCLAFGFKKSPPTSLSVALATSTRILRSAKENLPPSPAMSNPLLPANGTAAHPHRALDSDARRGPLLPALSKVKLVARRLVNNAAYRSSFWRAGFLLLCPYSVIARRETSPFKMPICGSTE</sequence>
<dbReference type="EMBL" id="JAWWNJ010000096">
    <property type="protein sequence ID" value="KAK6996634.1"/>
    <property type="molecule type" value="Genomic_DNA"/>
</dbReference>
<evidence type="ECO:0000313" key="2">
    <source>
        <dbReference type="Proteomes" id="UP001362999"/>
    </source>
</evidence>
<keyword evidence="2" id="KW-1185">Reference proteome</keyword>
<comment type="caution">
    <text evidence="1">The sequence shown here is derived from an EMBL/GenBank/DDBJ whole genome shotgun (WGS) entry which is preliminary data.</text>
</comment>
<dbReference type="AlphaFoldDB" id="A0AAV9ZZN8"/>
<name>A0AAV9ZZN8_9AGAR</name>
<protein>
    <submittedName>
        <fullName evidence="1">Uncharacterized protein</fullName>
    </submittedName>
</protein>
<gene>
    <name evidence="1" type="ORF">R3P38DRAFT_2799475</name>
</gene>
<accession>A0AAV9ZZN8</accession>